<protein>
    <recommendedName>
        <fullName evidence="4">CCHC-type domain-containing protein</fullName>
    </recommendedName>
</protein>
<reference evidence="2" key="1">
    <citation type="submission" date="2017-07" db="EMBL/GenBank/DDBJ databases">
        <title>Taro Niue Genome Assembly and Annotation.</title>
        <authorList>
            <person name="Atibalentja N."/>
            <person name="Keating K."/>
            <person name="Fields C.J."/>
        </authorList>
    </citation>
    <scope>NUCLEOTIDE SEQUENCE</scope>
    <source>
        <strain evidence="2">Niue_2</strain>
        <tissue evidence="2">Leaf</tissue>
    </source>
</reference>
<evidence type="ECO:0000256" key="1">
    <source>
        <dbReference type="SAM" id="MobiDB-lite"/>
    </source>
</evidence>
<dbReference type="OrthoDB" id="778489at2759"/>
<dbReference type="AlphaFoldDB" id="A0A843UTZ9"/>
<dbReference type="Proteomes" id="UP000652761">
    <property type="component" value="Unassembled WGS sequence"/>
</dbReference>
<evidence type="ECO:0000313" key="3">
    <source>
        <dbReference type="Proteomes" id="UP000652761"/>
    </source>
</evidence>
<proteinExistence type="predicted"/>
<evidence type="ECO:0008006" key="4">
    <source>
        <dbReference type="Google" id="ProtNLM"/>
    </source>
</evidence>
<organism evidence="2 3">
    <name type="scientific">Colocasia esculenta</name>
    <name type="common">Wild taro</name>
    <name type="synonym">Arum esculentum</name>
    <dbReference type="NCBI Taxonomy" id="4460"/>
    <lineage>
        <taxon>Eukaryota</taxon>
        <taxon>Viridiplantae</taxon>
        <taxon>Streptophyta</taxon>
        <taxon>Embryophyta</taxon>
        <taxon>Tracheophyta</taxon>
        <taxon>Spermatophyta</taxon>
        <taxon>Magnoliopsida</taxon>
        <taxon>Liliopsida</taxon>
        <taxon>Araceae</taxon>
        <taxon>Aroideae</taxon>
        <taxon>Colocasieae</taxon>
        <taxon>Colocasia</taxon>
    </lineage>
</organism>
<accession>A0A843UTZ9</accession>
<feature type="region of interest" description="Disordered" evidence="1">
    <location>
        <begin position="19"/>
        <end position="54"/>
    </location>
</feature>
<gene>
    <name evidence="2" type="ORF">Taro_015707</name>
</gene>
<evidence type="ECO:0000313" key="2">
    <source>
        <dbReference type="EMBL" id="MQL83219.1"/>
    </source>
</evidence>
<keyword evidence="3" id="KW-1185">Reference proteome</keyword>
<name>A0A843UTZ9_COLES</name>
<dbReference type="EMBL" id="NMUH01000683">
    <property type="protein sequence ID" value="MQL83219.1"/>
    <property type="molecule type" value="Genomic_DNA"/>
</dbReference>
<sequence length="246" mass="28016">MSLEKLIGSLMAYEINMERLGESSSKKKHSNALKAEEDTSEEDSYSQESMNISEDEEAMLSRRLQRILAKKKKYQSRRRYFKKGKDFKRSEVKGAKKTEPICHECKKPRHIKAECPKLQKTEFRKKDNTKRPKIFKKKAMAAAWNNSSDSDSDFVHFHHFRRLTGAHGKTLVRAAVLDGAGIVKIWCDSQGDFEGFQATLCLDDWRVGGPPSVSQDVESVSVLFVLLVVVSRRSPWSPFSTARGQA</sequence>
<comment type="caution">
    <text evidence="2">The sequence shown here is derived from an EMBL/GenBank/DDBJ whole genome shotgun (WGS) entry which is preliminary data.</text>
</comment>